<accession>A0A9Q2WIA8</accession>
<evidence type="ECO:0008006" key="4">
    <source>
        <dbReference type="Google" id="ProtNLM"/>
    </source>
</evidence>
<evidence type="ECO:0000313" key="3">
    <source>
        <dbReference type="Proteomes" id="UP000783102"/>
    </source>
</evidence>
<dbReference type="EMBL" id="JAANEY010000001">
    <property type="protein sequence ID" value="MBT8551287.1"/>
    <property type="molecule type" value="Genomic_DNA"/>
</dbReference>
<keyword evidence="1" id="KW-1133">Transmembrane helix</keyword>
<protein>
    <recommendedName>
        <fullName evidence="4">Type II secretion system protein M</fullName>
    </recommendedName>
</protein>
<evidence type="ECO:0000256" key="1">
    <source>
        <dbReference type="SAM" id="Phobius"/>
    </source>
</evidence>
<comment type="caution">
    <text evidence="2">The sequence shown here is derived from an EMBL/GenBank/DDBJ whole genome shotgun (WGS) entry which is preliminary data.</text>
</comment>
<organism evidence="2 3">
    <name type="scientific">Polynucleobacter paneuropaeus</name>
    <dbReference type="NCBI Taxonomy" id="2527775"/>
    <lineage>
        <taxon>Bacteria</taxon>
        <taxon>Pseudomonadati</taxon>
        <taxon>Pseudomonadota</taxon>
        <taxon>Betaproteobacteria</taxon>
        <taxon>Burkholderiales</taxon>
        <taxon>Burkholderiaceae</taxon>
        <taxon>Polynucleobacter</taxon>
    </lineage>
</organism>
<reference evidence="2" key="1">
    <citation type="journal article" date="2021" name="Genome Biol. Evol.">
        <title>Continental-Scale Gene Flow Prevents Allopatric Divergence of Pelagic Freshwater Bacteria.</title>
        <authorList>
            <person name="Hoetzinger M."/>
            <person name="Pitt A."/>
            <person name="Huemer A."/>
            <person name="Hahn M.W."/>
        </authorList>
    </citation>
    <scope>NUCLEOTIDE SEQUENCE</scope>
    <source>
        <strain evidence="2">SM1-W8</strain>
    </source>
</reference>
<name>A0A9Q2WIA8_9BURK</name>
<dbReference type="AlphaFoldDB" id="A0A9Q2WIA8"/>
<evidence type="ECO:0000313" key="2">
    <source>
        <dbReference type="EMBL" id="MBT8551287.1"/>
    </source>
</evidence>
<keyword evidence="1" id="KW-0472">Membrane</keyword>
<gene>
    <name evidence="2" type="ORF">G6731_04880</name>
</gene>
<feature type="transmembrane region" description="Helical" evidence="1">
    <location>
        <begin position="39"/>
        <end position="58"/>
    </location>
</feature>
<dbReference type="Proteomes" id="UP000783102">
    <property type="component" value="Unassembled WGS sequence"/>
</dbReference>
<proteinExistence type="predicted"/>
<keyword evidence="1" id="KW-0812">Transmembrane</keyword>
<sequence>MAKVFSRWGSLPTIGFLSQILEKLSSIQARHFQRKPSPFIWAVLAIAFIFLCLNYWILPAVNDMESRVALRPAQWAQLENLIRLSKANTSQVSSIEPMDEAELQRIRMILVAKGIKPAVLRLNTENPPRVELQMSDVSFSSAVDALEEMRKTWSLYPDYIEVSSTPKLSVVNLSAKLKQMGVLIGATNFPNIAAEQSR</sequence>